<feature type="transmembrane region" description="Helical" evidence="2">
    <location>
        <begin position="90"/>
        <end position="109"/>
    </location>
</feature>
<dbReference type="EMBL" id="MIGC01004303">
    <property type="protein sequence ID" value="PHJ18235.1"/>
    <property type="molecule type" value="Genomic_DNA"/>
</dbReference>
<feature type="compositionally biased region" description="Basic and acidic residues" evidence="1">
    <location>
        <begin position="148"/>
        <end position="162"/>
    </location>
</feature>
<dbReference type="GeneID" id="94431292"/>
<dbReference type="Proteomes" id="UP000221165">
    <property type="component" value="Unassembled WGS sequence"/>
</dbReference>
<proteinExistence type="predicted"/>
<dbReference type="OrthoDB" id="333761at2759"/>
<keyword evidence="4" id="KW-1185">Reference proteome</keyword>
<dbReference type="RefSeq" id="XP_067919943.1">
    <property type="nucleotide sequence ID" value="XM_068068081.1"/>
</dbReference>
<reference evidence="3 4" key="1">
    <citation type="journal article" date="2017" name="Int. J. Parasitol.">
        <title>The genome of the protozoan parasite Cystoisospora suis and a reverse vaccinology approach to identify vaccine candidates.</title>
        <authorList>
            <person name="Palmieri N."/>
            <person name="Shrestha A."/>
            <person name="Ruttkowski B."/>
            <person name="Beck T."/>
            <person name="Vogl C."/>
            <person name="Tomley F."/>
            <person name="Blake D.P."/>
            <person name="Joachim A."/>
        </authorList>
    </citation>
    <scope>NUCLEOTIDE SEQUENCE [LARGE SCALE GENOMIC DNA]</scope>
    <source>
        <strain evidence="3 4">Wien I</strain>
    </source>
</reference>
<comment type="caution">
    <text evidence="3">The sequence shown here is derived from an EMBL/GenBank/DDBJ whole genome shotgun (WGS) entry which is preliminary data.</text>
</comment>
<organism evidence="3 4">
    <name type="scientific">Cystoisospora suis</name>
    <dbReference type="NCBI Taxonomy" id="483139"/>
    <lineage>
        <taxon>Eukaryota</taxon>
        <taxon>Sar</taxon>
        <taxon>Alveolata</taxon>
        <taxon>Apicomplexa</taxon>
        <taxon>Conoidasida</taxon>
        <taxon>Coccidia</taxon>
        <taxon>Eucoccidiorida</taxon>
        <taxon>Eimeriorina</taxon>
        <taxon>Sarcocystidae</taxon>
        <taxon>Cystoisospora</taxon>
    </lineage>
</organism>
<keyword evidence="2" id="KW-0472">Membrane</keyword>
<name>A0A2C6KNZ5_9APIC</name>
<accession>A0A2C6KNZ5</accession>
<sequence length="202" mass="23229">MREDEILKVVFHGAWVACHHNLRQEHSGLLARLISGEKLSTAEEYSLLYRHPRRTPFRFSKKQHNFAEQTIRRFGRDSPSVHMAINGWRGYVYSFLVLTFIFFCLLYIYRTLKRRARRRKSASHQEAAKKSKLSSSSRGVEGVEEGEEREREIFIETGEERGSGAGMSLTSLKSGRNAKASQKQRKTAGRSTPPLTERNEGI</sequence>
<evidence type="ECO:0000313" key="3">
    <source>
        <dbReference type="EMBL" id="PHJ18235.1"/>
    </source>
</evidence>
<keyword evidence="2" id="KW-1133">Transmembrane helix</keyword>
<evidence type="ECO:0000256" key="1">
    <source>
        <dbReference type="SAM" id="MobiDB-lite"/>
    </source>
</evidence>
<gene>
    <name evidence="3" type="ORF">CSUI_007940</name>
</gene>
<evidence type="ECO:0000256" key="2">
    <source>
        <dbReference type="SAM" id="Phobius"/>
    </source>
</evidence>
<dbReference type="AlphaFoldDB" id="A0A2C6KNZ5"/>
<evidence type="ECO:0000313" key="4">
    <source>
        <dbReference type="Proteomes" id="UP000221165"/>
    </source>
</evidence>
<protein>
    <submittedName>
        <fullName evidence="3">Transmembrane protein</fullName>
    </submittedName>
</protein>
<feature type="region of interest" description="Disordered" evidence="1">
    <location>
        <begin position="118"/>
        <end position="202"/>
    </location>
</feature>
<dbReference type="VEuPathDB" id="ToxoDB:CSUI_007940"/>
<keyword evidence="2 3" id="KW-0812">Transmembrane</keyword>